<dbReference type="AlphaFoldDB" id="A0A3F3Q0F2"/>
<dbReference type="GeneID" id="38134863"/>
<dbReference type="RefSeq" id="XP_026625660.1">
    <property type="nucleotide sequence ID" value="XM_026766507.1"/>
</dbReference>
<evidence type="ECO:0000313" key="2">
    <source>
        <dbReference type="EMBL" id="RDH32638.1"/>
    </source>
</evidence>
<protein>
    <submittedName>
        <fullName evidence="2">Uncharacterized protein</fullName>
    </submittedName>
</protein>
<reference evidence="2 3" key="1">
    <citation type="submission" date="2018-07" db="EMBL/GenBank/DDBJ databases">
        <title>The genomes of Aspergillus section Nigri reveals drivers in fungal speciation.</title>
        <authorList>
            <consortium name="DOE Joint Genome Institute"/>
            <person name="Vesth T.C."/>
            <person name="Nybo J."/>
            <person name="Theobald S."/>
            <person name="Brandl J."/>
            <person name="Frisvad J.C."/>
            <person name="Nielsen K.F."/>
            <person name="Lyhne E.K."/>
            <person name="Kogle M.E."/>
            <person name="Kuo A."/>
            <person name="Riley R."/>
            <person name="Clum A."/>
            <person name="Nolan M."/>
            <person name="Lipzen A."/>
            <person name="Salamov A."/>
            <person name="Henrissat B."/>
            <person name="Wiebenga A."/>
            <person name="De vries R.P."/>
            <person name="Grigoriev I.V."/>
            <person name="Mortensen U.H."/>
            <person name="Andersen M.R."/>
            <person name="Baker S.E."/>
        </authorList>
    </citation>
    <scope>NUCLEOTIDE SEQUENCE [LARGE SCALE GENOMIC DNA]</scope>
    <source>
        <strain evidence="2 3">CBS 139.54b</strain>
    </source>
</reference>
<proteinExistence type="predicted"/>
<organism evidence="2 3">
    <name type="scientific">Aspergillus welwitschiae</name>
    <dbReference type="NCBI Taxonomy" id="1341132"/>
    <lineage>
        <taxon>Eukaryota</taxon>
        <taxon>Fungi</taxon>
        <taxon>Dikarya</taxon>
        <taxon>Ascomycota</taxon>
        <taxon>Pezizomycotina</taxon>
        <taxon>Eurotiomycetes</taxon>
        <taxon>Eurotiomycetidae</taxon>
        <taxon>Eurotiales</taxon>
        <taxon>Aspergillaceae</taxon>
        <taxon>Aspergillus</taxon>
        <taxon>Aspergillus subgen. Circumdati</taxon>
    </lineage>
</organism>
<feature type="region of interest" description="Disordered" evidence="1">
    <location>
        <begin position="1"/>
        <end position="22"/>
    </location>
</feature>
<evidence type="ECO:0000256" key="1">
    <source>
        <dbReference type="SAM" id="MobiDB-lite"/>
    </source>
</evidence>
<sequence>MTLYTPHPTGLEILSPSQGRTCGYRPSSRPTSVWWLFPPAMSADSLARPSSPAERKTDKHMAKADAINICLNYDEARLTHRNIDIRRRVPNGPGNGANYLLPVERFSSHGDPSGILLPF</sequence>
<evidence type="ECO:0000313" key="3">
    <source>
        <dbReference type="Proteomes" id="UP000253729"/>
    </source>
</evidence>
<name>A0A3F3Q0F2_9EURO</name>
<dbReference type="EMBL" id="KZ852049">
    <property type="protein sequence ID" value="RDH32638.1"/>
    <property type="molecule type" value="Genomic_DNA"/>
</dbReference>
<keyword evidence="3" id="KW-1185">Reference proteome</keyword>
<gene>
    <name evidence="2" type="ORF">BDQ94DRAFT_144749</name>
</gene>
<dbReference type="Proteomes" id="UP000253729">
    <property type="component" value="Unassembled WGS sequence"/>
</dbReference>
<accession>A0A3F3Q0F2</accession>